<feature type="compositionally biased region" description="Polar residues" evidence="1">
    <location>
        <begin position="23"/>
        <end position="34"/>
    </location>
</feature>
<dbReference type="Proteomes" id="UP000075884">
    <property type="component" value="Unassembled WGS sequence"/>
</dbReference>
<name>A0A182N557_9DIPT</name>
<keyword evidence="3" id="KW-1185">Reference proteome</keyword>
<reference evidence="3" key="1">
    <citation type="submission" date="2013-03" db="EMBL/GenBank/DDBJ databases">
        <title>The Genome Sequence of Anopheles dirus WRAIR2.</title>
        <authorList>
            <consortium name="The Broad Institute Genomics Platform"/>
            <person name="Neafsey D.E."/>
            <person name="Walton C."/>
            <person name="Walker B."/>
            <person name="Young S.K."/>
            <person name="Zeng Q."/>
            <person name="Gargeya S."/>
            <person name="Fitzgerald M."/>
            <person name="Haas B."/>
            <person name="Abouelleil A."/>
            <person name="Allen A.W."/>
            <person name="Alvarado L."/>
            <person name="Arachchi H.M."/>
            <person name="Berlin A.M."/>
            <person name="Chapman S.B."/>
            <person name="Gainer-Dewar J."/>
            <person name="Goldberg J."/>
            <person name="Griggs A."/>
            <person name="Gujja S."/>
            <person name="Hansen M."/>
            <person name="Howarth C."/>
            <person name="Imamovic A."/>
            <person name="Ireland A."/>
            <person name="Larimer J."/>
            <person name="McCowan C."/>
            <person name="Murphy C."/>
            <person name="Pearson M."/>
            <person name="Poon T.W."/>
            <person name="Priest M."/>
            <person name="Roberts A."/>
            <person name="Saif S."/>
            <person name="Shea T."/>
            <person name="Sisk P."/>
            <person name="Sykes S."/>
            <person name="Wortman J."/>
            <person name="Nusbaum C."/>
            <person name="Birren B."/>
        </authorList>
    </citation>
    <scope>NUCLEOTIDE SEQUENCE [LARGE SCALE GENOMIC DNA]</scope>
    <source>
        <strain evidence="3">WRAIR2</strain>
    </source>
</reference>
<protein>
    <submittedName>
        <fullName evidence="2">Uncharacterized protein</fullName>
    </submittedName>
</protein>
<organism evidence="2 3">
    <name type="scientific">Anopheles dirus</name>
    <dbReference type="NCBI Taxonomy" id="7168"/>
    <lineage>
        <taxon>Eukaryota</taxon>
        <taxon>Metazoa</taxon>
        <taxon>Ecdysozoa</taxon>
        <taxon>Arthropoda</taxon>
        <taxon>Hexapoda</taxon>
        <taxon>Insecta</taxon>
        <taxon>Pterygota</taxon>
        <taxon>Neoptera</taxon>
        <taxon>Endopterygota</taxon>
        <taxon>Diptera</taxon>
        <taxon>Nematocera</taxon>
        <taxon>Culicoidea</taxon>
        <taxon>Culicidae</taxon>
        <taxon>Anophelinae</taxon>
        <taxon>Anopheles</taxon>
    </lineage>
</organism>
<accession>A0A182N557</accession>
<reference evidence="2" key="2">
    <citation type="submission" date="2020-05" db="UniProtKB">
        <authorList>
            <consortium name="EnsemblMetazoa"/>
        </authorList>
    </citation>
    <scope>IDENTIFICATION</scope>
    <source>
        <strain evidence="2">WRAIR2</strain>
    </source>
</reference>
<dbReference type="VEuPathDB" id="VectorBase:ADIR002774"/>
<evidence type="ECO:0000256" key="1">
    <source>
        <dbReference type="SAM" id="MobiDB-lite"/>
    </source>
</evidence>
<feature type="region of interest" description="Disordered" evidence="1">
    <location>
        <begin position="79"/>
        <end position="108"/>
    </location>
</feature>
<proteinExistence type="predicted"/>
<feature type="region of interest" description="Disordered" evidence="1">
    <location>
        <begin position="1"/>
        <end position="38"/>
    </location>
</feature>
<dbReference type="AlphaFoldDB" id="A0A182N557"/>
<evidence type="ECO:0000313" key="2">
    <source>
        <dbReference type="EnsemblMetazoa" id="ADIR002774-PA"/>
    </source>
</evidence>
<sequence length="239" mass="27001">MSSKKGKTVTIQLRPVYHAAPRRSSSGLQPTTSGAAAAAAAAESFPHVHPVAIKSRYKIYEIPRKSEFSEYLERIRREQEAKQAGAQRTLADHGAEPGPSRRRGEPEQKLLKFDKPMSTMRQGSVVEYRPKQRHPFKELVCDYLRRSSHSKQTLRVYKIPIVQSWEQAIEASLRKLTADRSRRGDAWKHSRLKWLEDLEAANATVPEQRRNGSVDSEAGIDASICCFPLCRRHNGGRAS</sequence>
<dbReference type="EnsemblMetazoa" id="ADIR002774-RA">
    <property type="protein sequence ID" value="ADIR002774-PA"/>
    <property type="gene ID" value="ADIR002774"/>
</dbReference>
<evidence type="ECO:0000313" key="3">
    <source>
        <dbReference type="Proteomes" id="UP000075884"/>
    </source>
</evidence>